<evidence type="ECO:0000313" key="4">
    <source>
        <dbReference type="Proteomes" id="UP000824007"/>
    </source>
</evidence>
<dbReference type="InterPro" id="IPR025328">
    <property type="entry name" value="DUF4234"/>
</dbReference>
<reference evidence="3" key="1">
    <citation type="journal article" date="2021" name="PeerJ">
        <title>Extensive microbial diversity within the chicken gut microbiome revealed by metagenomics and culture.</title>
        <authorList>
            <person name="Gilroy R."/>
            <person name="Ravi A."/>
            <person name="Getino M."/>
            <person name="Pursley I."/>
            <person name="Horton D.L."/>
            <person name="Alikhan N.F."/>
            <person name="Baker D."/>
            <person name="Gharbi K."/>
            <person name="Hall N."/>
            <person name="Watson M."/>
            <person name="Adriaenssens E.M."/>
            <person name="Foster-Nyarko E."/>
            <person name="Jarju S."/>
            <person name="Secka A."/>
            <person name="Antonio M."/>
            <person name="Oren A."/>
            <person name="Chaudhuri R.R."/>
            <person name="La Ragione R."/>
            <person name="Hildebrand F."/>
            <person name="Pallen M.J."/>
        </authorList>
    </citation>
    <scope>NUCLEOTIDE SEQUENCE</scope>
    <source>
        <strain evidence="3">ChiSxjej3B15-24422</strain>
    </source>
</reference>
<protein>
    <submittedName>
        <fullName evidence="3">DUF4234 domain-containing protein</fullName>
    </submittedName>
</protein>
<keyword evidence="1" id="KW-0472">Membrane</keyword>
<feature type="transmembrane region" description="Helical" evidence="1">
    <location>
        <begin position="85"/>
        <end position="104"/>
    </location>
</feature>
<dbReference type="AlphaFoldDB" id="A0A9D2C727"/>
<dbReference type="Proteomes" id="UP000824007">
    <property type="component" value="Unassembled WGS sequence"/>
</dbReference>
<dbReference type="Pfam" id="PF14018">
    <property type="entry name" value="DUF4234"/>
    <property type="match status" value="1"/>
</dbReference>
<name>A0A9D2C727_9FIRM</name>
<organism evidence="3 4">
    <name type="scientific">Candidatus Eisenbergiella pullistercoris</name>
    <dbReference type="NCBI Taxonomy" id="2838555"/>
    <lineage>
        <taxon>Bacteria</taxon>
        <taxon>Bacillati</taxon>
        <taxon>Bacillota</taxon>
        <taxon>Clostridia</taxon>
        <taxon>Lachnospirales</taxon>
        <taxon>Lachnospiraceae</taxon>
        <taxon>Eisenbergiella</taxon>
    </lineage>
</organism>
<keyword evidence="1" id="KW-1133">Transmembrane helix</keyword>
<gene>
    <name evidence="3" type="ORF">H9831_08035</name>
</gene>
<feature type="transmembrane region" description="Helical" evidence="1">
    <location>
        <begin position="46"/>
        <end position="64"/>
    </location>
</feature>
<proteinExistence type="predicted"/>
<evidence type="ECO:0000313" key="3">
    <source>
        <dbReference type="EMBL" id="HIY60610.1"/>
    </source>
</evidence>
<feature type="domain" description="DUF4234" evidence="2">
    <location>
        <begin position="4"/>
        <end position="71"/>
    </location>
</feature>
<keyword evidence="1" id="KW-0812">Transmembrane</keyword>
<evidence type="ECO:0000259" key="2">
    <source>
        <dbReference type="Pfam" id="PF14018"/>
    </source>
</evidence>
<evidence type="ECO:0000256" key="1">
    <source>
        <dbReference type="SAM" id="Phobius"/>
    </source>
</evidence>
<feature type="transmembrane region" description="Helical" evidence="1">
    <location>
        <begin position="7"/>
        <end position="26"/>
    </location>
</feature>
<reference evidence="3" key="2">
    <citation type="submission" date="2021-04" db="EMBL/GenBank/DDBJ databases">
        <authorList>
            <person name="Gilroy R."/>
        </authorList>
    </citation>
    <scope>NUCLEOTIDE SEQUENCE</scope>
    <source>
        <strain evidence="3">ChiSxjej3B15-24422</strain>
    </source>
</reference>
<sequence>MQKRSIVVCIILSLVTCGLYGLYWLACLANDTNTVSGRQNDTSGGLVVIFSIITCNIYQIYWMYKAGEKIDTARQMRGLPSQNNGLVYLLLTLFGFSIIAWALLQNELNNMSDARPAM</sequence>
<accession>A0A9D2C727</accession>
<dbReference type="EMBL" id="DXDD01000100">
    <property type="protein sequence ID" value="HIY60610.1"/>
    <property type="molecule type" value="Genomic_DNA"/>
</dbReference>
<comment type="caution">
    <text evidence="3">The sequence shown here is derived from an EMBL/GenBank/DDBJ whole genome shotgun (WGS) entry which is preliminary data.</text>
</comment>